<reference evidence="3" key="1">
    <citation type="journal article" date="2019" name="Curr. Biol.">
        <title>Genome Sequence of Striga asiatica Provides Insight into the Evolution of Plant Parasitism.</title>
        <authorList>
            <person name="Yoshida S."/>
            <person name="Kim S."/>
            <person name="Wafula E.K."/>
            <person name="Tanskanen J."/>
            <person name="Kim Y.M."/>
            <person name="Honaas L."/>
            <person name="Yang Z."/>
            <person name="Spallek T."/>
            <person name="Conn C.E."/>
            <person name="Ichihashi Y."/>
            <person name="Cheong K."/>
            <person name="Cui S."/>
            <person name="Der J.P."/>
            <person name="Gundlach H."/>
            <person name="Jiao Y."/>
            <person name="Hori C."/>
            <person name="Ishida J.K."/>
            <person name="Kasahara H."/>
            <person name="Kiba T."/>
            <person name="Kim M.S."/>
            <person name="Koo N."/>
            <person name="Laohavisit A."/>
            <person name="Lee Y.H."/>
            <person name="Lumba S."/>
            <person name="McCourt P."/>
            <person name="Mortimer J.C."/>
            <person name="Mutuku J.M."/>
            <person name="Nomura T."/>
            <person name="Sasaki-Sekimoto Y."/>
            <person name="Seto Y."/>
            <person name="Wang Y."/>
            <person name="Wakatake T."/>
            <person name="Sakakibara H."/>
            <person name="Demura T."/>
            <person name="Yamaguchi S."/>
            <person name="Yoneyama K."/>
            <person name="Manabe R.I."/>
            <person name="Nelson D.C."/>
            <person name="Schulman A.H."/>
            <person name="Timko M.P."/>
            <person name="dePamphilis C.W."/>
            <person name="Choi D."/>
            <person name="Shirasu K."/>
        </authorList>
    </citation>
    <scope>NUCLEOTIDE SEQUENCE [LARGE SCALE GENOMIC DNA]</scope>
    <source>
        <strain evidence="3">cv. UVA1</strain>
    </source>
</reference>
<feature type="compositionally biased region" description="Polar residues" evidence="1">
    <location>
        <begin position="1"/>
        <end position="11"/>
    </location>
</feature>
<feature type="region of interest" description="Disordered" evidence="1">
    <location>
        <begin position="1"/>
        <end position="92"/>
    </location>
</feature>
<dbReference type="PANTHER" id="PTHR33673:SF36">
    <property type="entry name" value="MYB-LIKE PROTEIN Q"/>
    <property type="match status" value="1"/>
</dbReference>
<dbReference type="Proteomes" id="UP000325081">
    <property type="component" value="Unassembled WGS sequence"/>
</dbReference>
<dbReference type="PANTHER" id="PTHR33673">
    <property type="entry name" value="SUPPRESSOR SRP40-LIKE PROTEIN"/>
    <property type="match status" value="1"/>
</dbReference>
<keyword evidence="2" id="KW-0808">Transferase</keyword>
<organism evidence="2 3">
    <name type="scientific">Striga asiatica</name>
    <name type="common">Asiatic witchweed</name>
    <name type="synonym">Buchnera asiatica</name>
    <dbReference type="NCBI Taxonomy" id="4170"/>
    <lineage>
        <taxon>Eukaryota</taxon>
        <taxon>Viridiplantae</taxon>
        <taxon>Streptophyta</taxon>
        <taxon>Embryophyta</taxon>
        <taxon>Tracheophyta</taxon>
        <taxon>Spermatophyta</taxon>
        <taxon>Magnoliopsida</taxon>
        <taxon>eudicotyledons</taxon>
        <taxon>Gunneridae</taxon>
        <taxon>Pentapetalae</taxon>
        <taxon>asterids</taxon>
        <taxon>lamiids</taxon>
        <taxon>Lamiales</taxon>
        <taxon>Orobanchaceae</taxon>
        <taxon>Buchnereae</taxon>
        <taxon>Striga</taxon>
    </lineage>
</organism>
<dbReference type="GO" id="GO:0016301">
    <property type="term" value="F:kinase activity"/>
    <property type="evidence" value="ECO:0007669"/>
    <property type="project" value="UniProtKB-KW"/>
</dbReference>
<feature type="compositionally biased region" description="Low complexity" evidence="1">
    <location>
        <begin position="26"/>
        <end position="41"/>
    </location>
</feature>
<feature type="compositionally biased region" description="Polar residues" evidence="1">
    <location>
        <begin position="81"/>
        <end position="92"/>
    </location>
</feature>
<keyword evidence="2" id="KW-0418">Kinase</keyword>
<evidence type="ECO:0000313" key="3">
    <source>
        <dbReference type="Proteomes" id="UP000325081"/>
    </source>
</evidence>
<dbReference type="SUPFAM" id="SSF52058">
    <property type="entry name" value="L domain-like"/>
    <property type="match status" value="1"/>
</dbReference>
<comment type="caution">
    <text evidence="2">The sequence shown here is derived from an EMBL/GenBank/DDBJ whole genome shotgun (WGS) entry which is preliminary data.</text>
</comment>
<dbReference type="AlphaFoldDB" id="A0A5A7QEW4"/>
<evidence type="ECO:0000313" key="2">
    <source>
        <dbReference type="EMBL" id="GER43809.1"/>
    </source>
</evidence>
<keyword evidence="2" id="KW-0675">Receptor</keyword>
<name>A0A5A7QEW4_STRAF</name>
<keyword evidence="3" id="KW-1185">Reference proteome</keyword>
<sequence length="500" mass="53872">MDNGGAHSTQSKPKHVKFVLGPTNQDSSDATSPSSLSSSDDFFQVNPQLLPKLGGAHDKPPRPAGPTTKPFYENDEIDLSNEGSQGSASQFSDTTYESLISSKVSVSVSPVQSPPIFQVMQRAVDFDPERIPPSVFSKSSTPTEWSAASNDSLFSIRIGESSFSRDNVCRVGPESTEQGELLKSPKNIGFGLNSTVSKGIEPYVEIEKTIDVEEPKKNEPTGLVRVEVDRVKREQPRGAALSGRAAVISARVSLAAVVNALHGRRVVIAHRARALSAHRARASIAHHVATVCLGRALSVHHGLAANVRLGRALSVHHGLALSAHRALAANALRVCQTRLLKAQARQRQEASGLAFHVHVVRAGLAHAAVVRSFYLLALTPSPKLKTLLLYSNDLRGVVPYELGKLQNLEVLDVSRYSLGGPLPANLGHCTNLSVLILSTRFSSTHGKMSLGSFRDSNSFEGSFPGEISKLANLNIVSFCSCENIMRQICKQFGKHYATNM</sequence>
<dbReference type="InterPro" id="IPR032675">
    <property type="entry name" value="LRR_dom_sf"/>
</dbReference>
<dbReference type="OrthoDB" id="910478at2759"/>
<protein>
    <submittedName>
        <fullName evidence="2">Leucine-rich repeat receptor-like protein kinase family protein</fullName>
    </submittedName>
</protein>
<gene>
    <name evidence="2" type="ORF">STAS_20673</name>
</gene>
<evidence type="ECO:0000256" key="1">
    <source>
        <dbReference type="SAM" id="MobiDB-lite"/>
    </source>
</evidence>
<accession>A0A5A7QEW4</accession>
<dbReference type="EMBL" id="BKCP01006737">
    <property type="protein sequence ID" value="GER43809.1"/>
    <property type="molecule type" value="Genomic_DNA"/>
</dbReference>
<proteinExistence type="predicted"/>
<dbReference type="Gene3D" id="3.80.10.10">
    <property type="entry name" value="Ribonuclease Inhibitor"/>
    <property type="match status" value="1"/>
</dbReference>